<dbReference type="KEGG" id="samy:DB32_003589"/>
<keyword evidence="1" id="KW-0677">Repeat</keyword>
<keyword evidence="2 3" id="KW-0802">TPR repeat</keyword>
<dbReference type="SUPFAM" id="SSF48452">
    <property type="entry name" value="TPR-like"/>
    <property type="match status" value="2"/>
</dbReference>
<dbReference type="Pfam" id="PF13174">
    <property type="entry name" value="TPR_6"/>
    <property type="match status" value="2"/>
</dbReference>
<evidence type="ECO:0000256" key="1">
    <source>
        <dbReference type="ARBA" id="ARBA00022737"/>
    </source>
</evidence>
<organism evidence="7 8">
    <name type="scientific">Sandaracinus amylolyticus</name>
    <dbReference type="NCBI Taxonomy" id="927083"/>
    <lineage>
        <taxon>Bacteria</taxon>
        <taxon>Pseudomonadati</taxon>
        <taxon>Myxococcota</taxon>
        <taxon>Polyangia</taxon>
        <taxon>Polyangiales</taxon>
        <taxon>Sandaracinaceae</taxon>
        <taxon>Sandaracinus</taxon>
    </lineage>
</organism>
<evidence type="ECO:0000256" key="2">
    <source>
        <dbReference type="ARBA" id="ARBA00022803"/>
    </source>
</evidence>
<reference evidence="7 8" key="1">
    <citation type="submission" date="2015-03" db="EMBL/GenBank/DDBJ databases">
        <title>Genome assembly of Sandaracinus amylolyticus DSM 53668.</title>
        <authorList>
            <person name="Sharma G."/>
            <person name="Subramanian S."/>
        </authorList>
    </citation>
    <scope>NUCLEOTIDE SEQUENCE [LARGE SCALE GENOMIC DNA]</scope>
    <source>
        <strain evidence="7 8">DSM 53668</strain>
    </source>
</reference>
<name>A0A0F6W3L6_9BACT</name>
<evidence type="ECO:0000256" key="5">
    <source>
        <dbReference type="SAM" id="MobiDB-lite"/>
    </source>
</evidence>
<dbReference type="PANTHER" id="PTHR45586:SF1">
    <property type="entry name" value="LIPOPOLYSACCHARIDE ASSEMBLY PROTEIN B"/>
    <property type="match status" value="1"/>
</dbReference>
<evidence type="ECO:0000313" key="7">
    <source>
        <dbReference type="EMBL" id="AKF06440.1"/>
    </source>
</evidence>
<feature type="chain" id="PRO_5002511555" description="Tetratricopeptide repeat protein" evidence="6">
    <location>
        <begin position="29"/>
        <end position="797"/>
    </location>
</feature>
<proteinExistence type="predicted"/>
<dbReference type="EMBL" id="CP011125">
    <property type="protein sequence ID" value="AKF06440.1"/>
    <property type="molecule type" value="Genomic_DNA"/>
</dbReference>
<evidence type="ECO:0000313" key="8">
    <source>
        <dbReference type="Proteomes" id="UP000034883"/>
    </source>
</evidence>
<evidence type="ECO:0000256" key="6">
    <source>
        <dbReference type="SAM" id="SignalP"/>
    </source>
</evidence>
<dbReference type="InterPro" id="IPR019734">
    <property type="entry name" value="TPR_rpt"/>
</dbReference>
<feature type="region of interest" description="Disordered" evidence="5">
    <location>
        <begin position="770"/>
        <end position="797"/>
    </location>
</feature>
<evidence type="ECO:0008006" key="9">
    <source>
        <dbReference type="Google" id="ProtNLM"/>
    </source>
</evidence>
<dbReference type="InterPro" id="IPR051012">
    <property type="entry name" value="CellSynth/LPSAsmb/PSIAsmb"/>
</dbReference>
<keyword evidence="8" id="KW-1185">Reference proteome</keyword>
<dbReference type="PANTHER" id="PTHR45586">
    <property type="entry name" value="TPR REPEAT-CONTAINING PROTEIN PA4667"/>
    <property type="match status" value="1"/>
</dbReference>
<dbReference type="SMART" id="SM00028">
    <property type="entry name" value="TPR"/>
    <property type="match status" value="4"/>
</dbReference>
<feature type="repeat" description="TPR" evidence="3">
    <location>
        <begin position="238"/>
        <end position="271"/>
    </location>
</feature>
<feature type="signal peptide" evidence="6">
    <location>
        <begin position="1"/>
        <end position="28"/>
    </location>
</feature>
<gene>
    <name evidence="7" type="ORF">DB32_003589</name>
</gene>
<sequence length="797" mass="90746">MRVVSRRAVSFVASALLAGVLFAPVAQAQEDEAIERELVGLEGQVAALMSEPLRSESLRSATFVEERLTDGELFYRLQDYIRASIIFTDIVDNYPQHAAFPDALFLLADSLFRAGDYLGARTRFREVLSHSSEPGFRPFIQRSLGRLIEIAIHTRDFEGIDDVFAQLNRLPPSEIEAATTYFRAKYLYNRAVPADDVLRAPGGSQDTGHPATTGIDLATLDQARQAFEAVQEGSPYYPQARYFIGVIHTLREQYPQAIEAFTRVLRAPATTQEHIQVSELTQLALGRLYYETDQLEQAVEAYQAIPRTSANFDEALYEIAWVYIRMGDATRAERALEVLAVAAPDSHFLPDAKILRGNLLLRNGRFEEANRVFREVAREFGPVRRELDEMLAEHQADPIGYFRQLVRENMQTFDANAFLPPLAQRWASMEGDMDRALGVLQDLAEARQLVTETSLLVQRLTAALSQPNRVAVFADLRRQRELTTGFRNRVLRLRQRAIALESRGAAATPELEEVRARRREIERFIDRMPTREEDFAEMDGEVVGRYRRLERELSRMEVELLGMEARIAATERYLADTSGTRDASGDEAVANELRQQRQAIDDYRTEIGQLRILIEAGRLQVGVGDDRYQRHERLRAEHARLVGEERRLGGGSSRMEPTFRRIATLESQLDARDAEIDRIVEERTASIRAQVDEESGRIEGYRRELGQLEGEAEEVVGAVTYQNFRRVQQRFYDLVLRADVGRIDVAWAEREEHRMRVEMLTRERSQELRSLDDEFREITDEGGGGAAAEDDAEEETP</sequence>
<evidence type="ECO:0000256" key="4">
    <source>
        <dbReference type="SAM" id="Coils"/>
    </source>
</evidence>
<dbReference type="STRING" id="927083.DB32_003589"/>
<accession>A0A0F6W3L6</accession>
<dbReference type="PROSITE" id="PS50005">
    <property type="entry name" value="TPR"/>
    <property type="match status" value="1"/>
</dbReference>
<feature type="compositionally biased region" description="Basic and acidic residues" evidence="5">
    <location>
        <begin position="770"/>
        <end position="779"/>
    </location>
</feature>
<dbReference type="Pfam" id="PF13432">
    <property type="entry name" value="TPR_16"/>
    <property type="match status" value="2"/>
</dbReference>
<keyword evidence="6" id="KW-0732">Signal</keyword>
<protein>
    <recommendedName>
        <fullName evidence="9">Tetratricopeptide repeat protein</fullName>
    </recommendedName>
</protein>
<evidence type="ECO:0000256" key="3">
    <source>
        <dbReference type="PROSITE-ProRule" id="PRU00339"/>
    </source>
</evidence>
<dbReference type="AlphaFoldDB" id="A0A0F6W3L6"/>
<feature type="coiled-coil region" evidence="4">
    <location>
        <begin position="662"/>
        <end position="718"/>
    </location>
</feature>
<dbReference type="InterPro" id="IPR011990">
    <property type="entry name" value="TPR-like_helical_dom_sf"/>
</dbReference>
<dbReference type="Proteomes" id="UP000034883">
    <property type="component" value="Chromosome"/>
</dbReference>
<keyword evidence="4" id="KW-0175">Coiled coil</keyword>
<feature type="compositionally biased region" description="Acidic residues" evidence="5">
    <location>
        <begin position="788"/>
        <end position="797"/>
    </location>
</feature>
<dbReference type="Gene3D" id="1.25.40.10">
    <property type="entry name" value="Tetratricopeptide repeat domain"/>
    <property type="match status" value="2"/>
</dbReference>